<comment type="caution">
    <text evidence="3">The sequence shown here is derived from an EMBL/GenBank/DDBJ whole genome shotgun (WGS) entry which is preliminary data.</text>
</comment>
<dbReference type="RefSeq" id="WP_087644877.1">
    <property type="nucleotide sequence ID" value="NZ_FCON02000024.1"/>
</dbReference>
<evidence type="ECO:0000313" key="4">
    <source>
        <dbReference type="Proteomes" id="UP000054770"/>
    </source>
</evidence>
<feature type="chain" id="PRO_5011117321" description="DUF4148 domain-containing protein" evidence="2">
    <location>
        <begin position="24"/>
        <end position="79"/>
    </location>
</feature>
<sequence>MTSKQLTSLLIAAASIVAMPAFASGYGPAPFYAADQGAPASQRGMSAQTVATEQAAASGPDEASLAKVMRGADTMEAQQ</sequence>
<evidence type="ECO:0000256" key="1">
    <source>
        <dbReference type="SAM" id="MobiDB-lite"/>
    </source>
</evidence>
<evidence type="ECO:0008006" key="5">
    <source>
        <dbReference type="Google" id="ProtNLM"/>
    </source>
</evidence>
<dbReference type="AlphaFoldDB" id="A0A158IIJ9"/>
<reference evidence="3" key="1">
    <citation type="submission" date="2016-01" db="EMBL/GenBank/DDBJ databases">
        <authorList>
            <person name="Peeters C."/>
        </authorList>
    </citation>
    <scope>NUCLEOTIDE SEQUENCE [LARGE SCALE GENOMIC DNA]</scope>
    <source>
        <strain evidence="3">LMG 22940</strain>
    </source>
</reference>
<keyword evidence="2" id="KW-0732">Signal</keyword>
<evidence type="ECO:0000313" key="3">
    <source>
        <dbReference type="EMBL" id="SAL56337.1"/>
    </source>
</evidence>
<dbReference type="Proteomes" id="UP000054770">
    <property type="component" value="Unassembled WGS sequence"/>
</dbReference>
<proteinExistence type="predicted"/>
<feature type="region of interest" description="Disordered" evidence="1">
    <location>
        <begin position="51"/>
        <end position="79"/>
    </location>
</feature>
<gene>
    <name evidence="3" type="ORF">AWB68_02729</name>
</gene>
<organism evidence="3 4">
    <name type="scientific">Caballeronia choica</name>
    <dbReference type="NCBI Taxonomy" id="326476"/>
    <lineage>
        <taxon>Bacteria</taxon>
        <taxon>Pseudomonadati</taxon>
        <taxon>Pseudomonadota</taxon>
        <taxon>Betaproteobacteria</taxon>
        <taxon>Burkholderiales</taxon>
        <taxon>Burkholderiaceae</taxon>
        <taxon>Caballeronia</taxon>
    </lineage>
</organism>
<dbReference type="EMBL" id="FCON02000024">
    <property type="protein sequence ID" value="SAL56337.1"/>
    <property type="molecule type" value="Genomic_DNA"/>
</dbReference>
<dbReference type="OrthoDB" id="9133844at2"/>
<keyword evidence="4" id="KW-1185">Reference proteome</keyword>
<feature type="signal peptide" evidence="2">
    <location>
        <begin position="1"/>
        <end position="23"/>
    </location>
</feature>
<protein>
    <recommendedName>
        <fullName evidence="5">DUF4148 domain-containing protein</fullName>
    </recommendedName>
</protein>
<accession>A0A158IIJ9</accession>
<name>A0A158IIJ9_9BURK</name>
<evidence type="ECO:0000256" key="2">
    <source>
        <dbReference type="SAM" id="SignalP"/>
    </source>
</evidence>